<evidence type="ECO:0000256" key="3">
    <source>
        <dbReference type="ARBA" id="ARBA00022679"/>
    </source>
</evidence>
<keyword evidence="3" id="KW-0808">Transferase</keyword>
<dbReference type="Proteomes" id="UP001165060">
    <property type="component" value="Unassembled WGS sequence"/>
</dbReference>
<dbReference type="InterPro" id="IPR036589">
    <property type="entry name" value="HCY_dom_sf"/>
</dbReference>
<evidence type="ECO:0000313" key="12">
    <source>
        <dbReference type="Proteomes" id="UP001165060"/>
    </source>
</evidence>
<feature type="coiled-coil region" evidence="8">
    <location>
        <begin position="38"/>
        <end position="75"/>
    </location>
</feature>
<dbReference type="InterPro" id="IPR003726">
    <property type="entry name" value="HCY_dom"/>
</dbReference>
<comment type="similarity">
    <text evidence="1">Belongs to the vitamin-B12 dependent methionine synthase family.</text>
</comment>
<feature type="domain" description="Hcy-binding" evidence="10">
    <location>
        <begin position="186"/>
        <end position="452"/>
    </location>
</feature>
<comment type="caution">
    <text evidence="11">The sequence shown here is derived from an EMBL/GenBank/DDBJ whole genome shotgun (WGS) entry which is preliminary data.</text>
</comment>
<keyword evidence="2" id="KW-0489">Methyltransferase</keyword>
<evidence type="ECO:0000256" key="8">
    <source>
        <dbReference type="SAM" id="Coils"/>
    </source>
</evidence>
<dbReference type="Pfam" id="PF02574">
    <property type="entry name" value="S-methyl_trans"/>
    <property type="match status" value="1"/>
</dbReference>
<dbReference type="PROSITE" id="PS50970">
    <property type="entry name" value="HCY"/>
    <property type="match status" value="1"/>
</dbReference>
<evidence type="ECO:0000256" key="4">
    <source>
        <dbReference type="ARBA" id="ARBA00022691"/>
    </source>
</evidence>
<dbReference type="PANTHER" id="PTHR45833">
    <property type="entry name" value="METHIONINE SYNTHASE"/>
    <property type="match status" value="1"/>
</dbReference>
<sequence length="452" mass="49788">VSDSLEIATAELEAAAKHVGQTKFGMLEEKYLSIKGEMEDAERVKSEKETEMKEKQELYEELKSKEKELTAAREHELKGIEAEIAAKNKPVLPEKPRLKSLFVQKPRMKFPCGDFVKRPALEPPTPTSHAAVNHVPNSYLNSKLAHPAIAAIRAKASIQGQNLDHAQAAGLYSGEWSFVRGRNSVRTYITKLFNDRIAMYDGAMGTMIQNYGKKHKLEEEQYRGEKFKDWTCNVKGNNDMLSITQPEVIKGIYKQYLEAGSDLVGTNTFSSTTIAMADYKMEAHAYELNYEGARLAREACDEITALDPSKPRFVAGAVGPTNRTGSTSPDVEDAACRNVTFDELVETYFEQVVGLVDGGADILIVETIFDTLNAKAALFAISDYLDYSGLDIPVFISGTLVDQSGRTLSGQTGEAFDGMLNSLTGSYTRDDRKSSKSKGGSKPKVGQRCTAQ</sequence>
<keyword evidence="4" id="KW-0949">S-adenosyl-L-methionine</keyword>
<keyword evidence="5" id="KW-0479">Metal-binding</keyword>
<comment type="caution">
    <text evidence="7">Lacks conserved residue(s) required for the propagation of feature annotation.</text>
</comment>
<dbReference type="EMBL" id="BRYB01001567">
    <property type="protein sequence ID" value="GMI28724.1"/>
    <property type="molecule type" value="Genomic_DNA"/>
</dbReference>
<keyword evidence="8" id="KW-0175">Coiled coil</keyword>
<reference evidence="11 12" key="1">
    <citation type="journal article" date="2023" name="Commun. Biol.">
        <title>Genome analysis of Parmales, the sister group of diatoms, reveals the evolutionary specialization of diatoms from phago-mixotrophs to photoautotrophs.</title>
        <authorList>
            <person name="Ban H."/>
            <person name="Sato S."/>
            <person name="Yoshikawa S."/>
            <person name="Yamada K."/>
            <person name="Nakamura Y."/>
            <person name="Ichinomiya M."/>
            <person name="Sato N."/>
            <person name="Blanc-Mathieu R."/>
            <person name="Endo H."/>
            <person name="Kuwata A."/>
            <person name="Ogata H."/>
        </authorList>
    </citation>
    <scope>NUCLEOTIDE SEQUENCE [LARGE SCALE GENOMIC DNA]</scope>
</reference>
<dbReference type="Gene3D" id="3.20.20.330">
    <property type="entry name" value="Homocysteine-binding-like domain"/>
    <property type="match status" value="1"/>
</dbReference>
<dbReference type="InterPro" id="IPR050554">
    <property type="entry name" value="Met_Synthase/Corrinoid"/>
</dbReference>
<accession>A0ABQ6MMV9</accession>
<evidence type="ECO:0000313" key="11">
    <source>
        <dbReference type="EMBL" id="GMI28724.1"/>
    </source>
</evidence>
<evidence type="ECO:0000259" key="10">
    <source>
        <dbReference type="PROSITE" id="PS50970"/>
    </source>
</evidence>
<organism evidence="11 12">
    <name type="scientific">Tetraparma gracilis</name>
    <dbReference type="NCBI Taxonomy" id="2962635"/>
    <lineage>
        <taxon>Eukaryota</taxon>
        <taxon>Sar</taxon>
        <taxon>Stramenopiles</taxon>
        <taxon>Ochrophyta</taxon>
        <taxon>Bolidophyceae</taxon>
        <taxon>Parmales</taxon>
        <taxon>Triparmaceae</taxon>
        <taxon>Tetraparma</taxon>
    </lineage>
</organism>
<protein>
    <recommendedName>
        <fullName evidence="10">Hcy-binding domain-containing protein</fullName>
    </recommendedName>
</protein>
<evidence type="ECO:0000256" key="5">
    <source>
        <dbReference type="ARBA" id="ARBA00022723"/>
    </source>
</evidence>
<proteinExistence type="inferred from homology"/>
<feature type="non-terminal residue" evidence="11">
    <location>
        <position position="452"/>
    </location>
</feature>
<evidence type="ECO:0000256" key="9">
    <source>
        <dbReference type="SAM" id="MobiDB-lite"/>
    </source>
</evidence>
<evidence type="ECO:0000256" key="2">
    <source>
        <dbReference type="ARBA" id="ARBA00022603"/>
    </source>
</evidence>
<dbReference type="SUPFAM" id="SSF82282">
    <property type="entry name" value="Homocysteine S-methyltransferase"/>
    <property type="match status" value="1"/>
</dbReference>
<evidence type="ECO:0000256" key="1">
    <source>
        <dbReference type="ARBA" id="ARBA00010398"/>
    </source>
</evidence>
<feature type="non-terminal residue" evidence="11">
    <location>
        <position position="1"/>
    </location>
</feature>
<dbReference type="PANTHER" id="PTHR45833:SF1">
    <property type="entry name" value="METHIONINE SYNTHASE"/>
    <property type="match status" value="1"/>
</dbReference>
<keyword evidence="6" id="KW-0170">Cobalt</keyword>
<feature type="region of interest" description="Disordered" evidence="9">
    <location>
        <begin position="424"/>
        <end position="452"/>
    </location>
</feature>
<evidence type="ECO:0000256" key="7">
    <source>
        <dbReference type="PROSITE-ProRule" id="PRU00333"/>
    </source>
</evidence>
<evidence type="ECO:0000256" key="6">
    <source>
        <dbReference type="ARBA" id="ARBA00023285"/>
    </source>
</evidence>
<keyword evidence="12" id="KW-1185">Reference proteome</keyword>
<gene>
    <name evidence="11" type="ORF">TeGR_g14163</name>
</gene>
<name>A0ABQ6MMV9_9STRA</name>